<evidence type="ECO:0000313" key="4">
    <source>
        <dbReference type="Proteomes" id="UP000034444"/>
    </source>
</evidence>
<dbReference type="InterPro" id="IPR042529">
    <property type="entry name" value="IF_2B-like_C"/>
</dbReference>
<dbReference type="PANTHER" id="PTHR43475">
    <property type="entry name" value="METHYLTHIORIBOSE-1-PHOSPHATE ISOMERASE"/>
    <property type="match status" value="1"/>
</dbReference>
<dbReference type="NCBIfam" id="TIGR00512">
    <property type="entry name" value="salvage_mtnA"/>
    <property type="match status" value="1"/>
</dbReference>
<reference evidence="4" key="2">
    <citation type="journal article" date="2017" name="Stand. Genomic Sci.">
        <title>Complete genome sequence of the sulfur-oxidizing chemolithoautotrophic Sulfurovum lithotrophicum 42BKTT.</title>
        <authorList>
            <person name="Jeon W."/>
            <person name="Priscilla L."/>
            <person name="Park G."/>
            <person name="Lee H."/>
            <person name="Lee N."/>
            <person name="Lee D."/>
            <person name="Kwon H."/>
            <person name="Ahn I."/>
            <person name="Lee C."/>
            <person name="Lee H."/>
            <person name="Ahn J."/>
        </authorList>
    </citation>
    <scope>NUCLEOTIDE SEQUENCE [LARGE SCALE GENOMIC DNA]</scope>
    <source>
        <strain evidence="4">ATCC BAA-797 / 42BKT</strain>
    </source>
</reference>
<dbReference type="InterPro" id="IPR000649">
    <property type="entry name" value="IF-2B-related"/>
</dbReference>
<dbReference type="KEGG" id="slh:YH65_05395"/>
<sequence>MQGQYRPLWLNENSALEVLDQRYLPHEKRVRVLKSGADAIEAISDMTVRGAGVIGNVAAMGVYLLAREFGDDKKRIREEAMKLRASRPTAVNLMWAVDRMLNVIEKSDDVLADAKAEAIAICDEDVKRSEAIGKIGCNIIEKIMEEKKLEKINILTHCNAGWLAIIDSGTALAPIYEAHKRGIDMHVWVDETRPRNQGANLTSWELSDAGIDHTIIADNTGGHLMQHDMVDMVITGADRVTRCGDAANKIGTYLKALAANDNGIPFYIALPLSTFDPESCNGVEEIEIEMRSEDEIHIMRGIDKEGKAQELRITPIGSKGANYGFDVTPARLITGLITEEGIIEPNETAIREIIL</sequence>
<dbReference type="InterPro" id="IPR027363">
    <property type="entry name" value="M1Pi_N"/>
</dbReference>
<feature type="site" description="Transition state stabilizer" evidence="2">
    <location>
        <position position="158"/>
    </location>
</feature>
<proteinExistence type="inferred from homology"/>
<accession>A0A7U4M0Z8</accession>
<dbReference type="InterPro" id="IPR037171">
    <property type="entry name" value="NagB/RpiA_transferase-like"/>
</dbReference>
<evidence type="ECO:0000313" key="3">
    <source>
        <dbReference type="EMBL" id="AKF24884.1"/>
    </source>
</evidence>
<name>A0A7U4M0Z8_9BACT</name>
<comment type="catalytic activity">
    <reaction evidence="2">
        <text>5-(methylsulfanyl)-alpha-D-ribose 1-phosphate = 5-(methylsulfanyl)-D-ribulose 1-phosphate</text>
        <dbReference type="Rhea" id="RHEA:19989"/>
        <dbReference type="ChEBI" id="CHEBI:58533"/>
        <dbReference type="ChEBI" id="CHEBI:58548"/>
        <dbReference type="EC" id="5.3.1.23"/>
    </reaction>
</comment>
<dbReference type="NCBIfam" id="TIGR00524">
    <property type="entry name" value="eIF-2B_rel"/>
    <property type="match status" value="1"/>
</dbReference>
<feature type="binding site" evidence="2">
    <location>
        <position position="197"/>
    </location>
    <ligand>
        <name>substrate</name>
    </ligand>
</feature>
<dbReference type="Gene3D" id="1.20.120.420">
    <property type="entry name" value="translation initiation factor eif-2b, domain 1"/>
    <property type="match status" value="1"/>
</dbReference>
<reference evidence="3 4" key="1">
    <citation type="submission" date="2015-04" db="EMBL/GenBank/DDBJ databases">
        <title>Complete genome sequence of Sulfurovum lithotrophicum ATCC BAA-797T.</title>
        <authorList>
            <person name="Ahn J."/>
            <person name="Park G."/>
            <person name="Jeon W."/>
            <person name="Jang Y."/>
            <person name="Jang M."/>
            <person name="Lee H."/>
            <person name="Lee H."/>
        </authorList>
    </citation>
    <scope>NUCLEOTIDE SEQUENCE [LARGE SCALE GENOMIC DNA]</scope>
    <source>
        <strain evidence="4">ATCC BAA-797 / 42BKT</strain>
    </source>
</reference>
<comment type="pathway">
    <text evidence="2">Amino-acid biosynthesis; L-methionine biosynthesis via salvage pathway; L-methionine from S-methyl-5-thio-alpha-D-ribose 1-phosphate: step 1/6.</text>
</comment>
<keyword evidence="2" id="KW-0486">Methionine biosynthesis</keyword>
<dbReference type="EC" id="5.3.1.23" evidence="2"/>
<dbReference type="UniPathway" id="UPA00904">
    <property type="reaction ID" value="UER00874"/>
</dbReference>
<protein>
    <recommendedName>
        <fullName evidence="2">Methylthioribose-1-phosphate isomerase</fullName>
        <shortName evidence="2">M1Pi</shortName>
        <shortName evidence="2">MTR-1-P isomerase</shortName>
        <ecNumber evidence="2">5.3.1.23</ecNumber>
    </recommendedName>
    <alternativeName>
        <fullName evidence="2">S-methyl-5-thioribose-1-phosphate isomerase</fullName>
    </alternativeName>
</protein>
<feature type="active site" description="Proton donor" evidence="2">
    <location>
        <position position="238"/>
    </location>
</feature>
<dbReference type="HAMAP" id="MF_01678">
    <property type="entry name" value="Salvage_MtnA"/>
    <property type="match status" value="1"/>
</dbReference>
<keyword evidence="4" id="KW-1185">Reference proteome</keyword>
<dbReference type="InterPro" id="IPR005251">
    <property type="entry name" value="IF-M1Pi"/>
</dbReference>
<feature type="binding site" evidence="2">
    <location>
        <begin position="248"/>
        <end position="249"/>
    </location>
    <ligand>
        <name>substrate</name>
    </ligand>
</feature>
<comment type="similarity">
    <text evidence="2">Belongs to the EIF-2B alpha/beta/delta subunits family. MtnA subfamily.</text>
</comment>
<dbReference type="AlphaFoldDB" id="A0A7U4M0Z8"/>
<evidence type="ECO:0000256" key="1">
    <source>
        <dbReference type="ARBA" id="ARBA00023235"/>
    </source>
</evidence>
<dbReference type="Proteomes" id="UP000034444">
    <property type="component" value="Chromosome"/>
</dbReference>
<keyword evidence="2" id="KW-0028">Amino-acid biosynthesis</keyword>
<dbReference type="InterPro" id="IPR011559">
    <property type="entry name" value="Initiation_fac_2B_a/b/d"/>
</dbReference>
<dbReference type="SUPFAM" id="SSF100950">
    <property type="entry name" value="NagB/RpiA/CoA transferase-like"/>
    <property type="match status" value="1"/>
</dbReference>
<dbReference type="GO" id="GO:0019509">
    <property type="term" value="P:L-methionine salvage from methylthioadenosine"/>
    <property type="evidence" value="ECO:0007669"/>
    <property type="project" value="UniProtKB-UniRule"/>
</dbReference>
<gene>
    <name evidence="2" type="primary">mtnA</name>
    <name evidence="3" type="ORF">YH65_05395</name>
</gene>
<dbReference type="OrthoDB" id="9803436at2"/>
<dbReference type="Pfam" id="PF01008">
    <property type="entry name" value="IF-2B"/>
    <property type="match status" value="1"/>
</dbReference>
<dbReference type="RefSeq" id="WP_046550971.1">
    <property type="nucleotide sequence ID" value="NZ_CP011308.1"/>
</dbReference>
<evidence type="ECO:0000256" key="2">
    <source>
        <dbReference type="HAMAP-Rule" id="MF_01678"/>
    </source>
</evidence>
<dbReference type="NCBIfam" id="NF004326">
    <property type="entry name" value="PRK05720.1"/>
    <property type="match status" value="1"/>
</dbReference>
<keyword evidence="1 2" id="KW-0413">Isomerase</keyword>
<dbReference type="Gene3D" id="3.40.50.10470">
    <property type="entry name" value="Translation initiation factor eif-2b, domain 2"/>
    <property type="match status" value="1"/>
</dbReference>
<dbReference type="GO" id="GO:0046523">
    <property type="term" value="F:S-methyl-5-thioribose-1-phosphate isomerase activity"/>
    <property type="evidence" value="ECO:0007669"/>
    <property type="project" value="UniProtKB-UniRule"/>
</dbReference>
<dbReference type="FunFam" id="3.40.50.10470:FF:000006">
    <property type="entry name" value="Methylthioribose-1-phosphate isomerase"/>
    <property type="match status" value="1"/>
</dbReference>
<dbReference type="PANTHER" id="PTHR43475:SF1">
    <property type="entry name" value="METHYLTHIORIBOSE-1-PHOSPHATE ISOMERASE"/>
    <property type="match status" value="1"/>
</dbReference>
<feature type="binding site" evidence="2">
    <location>
        <begin position="49"/>
        <end position="51"/>
    </location>
    <ligand>
        <name>substrate</name>
    </ligand>
</feature>
<dbReference type="EMBL" id="CP011308">
    <property type="protein sequence ID" value="AKF24884.1"/>
    <property type="molecule type" value="Genomic_DNA"/>
</dbReference>
<feature type="binding site" evidence="2">
    <location>
        <position position="87"/>
    </location>
    <ligand>
        <name>substrate</name>
    </ligand>
</feature>
<comment type="function">
    <text evidence="2">Catalyzes the interconversion of methylthioribose-1-phosphate (MTR-1-P) into methylthioribulose-1-phosphate (MTRu-1-P).</text>
</comment>
<organism evidence="3 4">
    <name type="scientific">Sulfurovum lithotrophicum</name>
    <dbReference type="NCBI Taxonomy" id="206403"/>
    <lineage>
        <taxon>Bacteria</taxon>
        <taxon>Pseudomonadati</taxon>
        <taxon>Campylobacterota</taxon>
        <taxon>Epsilonproteobacteria</taxon>
        <taxon>Campylobacterales</taxon>
        <taxon>Sulfurovaceae</taxon>
        <taxon>Sulfurovum</taxon>
    </lineage>
</organism>